<feature type="site" description="May be important for catalysis" evidence="7">
    <location>
        <position position="284"/>
    </location>
</feature>
<dbReference type="GO" id="GO:0005764">
    <property type="term" value="C:lysosome"/>
    <property type="evidence" value="ECO:0007669"/>
    <property type="project" value="TreeGrafter"/>
</dbReference>
<keyword evidence="6" id="KW-0326">Glycosidase</keyword>
<evidence type="ECO:0000256" key="4">
    <source>
        <dbReference type="ARBA" id="ARBA00022729"/>
    </source>
</evidence>
<dbReference type="InParanoid" id="Q021F2"/>
<evidence type="ECO:0000256" key="1">
    <source>
        <dbReference type="ARBA" id="ARBA00004071"/>
    </source>
</evidence>
<dbReference type="HOGENOM" id="CLU_002934_0_3_0"/>
<protein>
    <recommendedName>
        <fullName evidence="3">alpha-L-fucosidase</fullName>
        <ecNumber evidence="3">3.2.1.51</ecNumber>
    </recommendedName>
</protein>
<dbReference type="SMART" id="SM00812">
    <property type="entry name" value="Alpha_L_fucos"/>
    <property type="match status" value="1"/>
</dbReference>
<evidence type="ECO:0000313" key="9">
    <source>
        <dbReference type="EMBL" id="ABJ84437.1"/>
    </source>
</evidence>
<dbReference type="Gene3D" id="3.20.20.80">
    <property type="entry name" value="Glycosidases"/>
    <property type="match status" value="1"/>
</dbReference>
<dbReference type="InterPro" id="IPR017853">
    <property type="entry name" value="GH"/>
</dbReference>
<dbReference type="EMBL" id="CP000473">
    <property type="protein sequence ID" value="ABJ84437.1"/>
    <property type="molecule type" value="Genomic_DNA"/>
</dbReference>
<dbReference type="PANTHER" id="PTHR10030:SF37">
    <property type="entry name" value="ALPHA-L-FUCOSIDASE-RELATED"/>
    <property type="match status" value="1"/>
</dbReference>
<reference evidence="9" key="1">
    <citation type="submission" date="2006-10" db="EMBL/GenBank/DDBJ databases">
        <title>Complete sequence of Solibacter usitatus Ellin6076.</title>
        <authorList>
            <consortium name="US DOE Joint Genome Institute"/>
            <person name="Copeland A."/>
            <person name="Lucas S."/>
            <person name="Lapidus A."/>
            <person name="Barry K."/>
            <person name="Detter J.C."/>
            <person name="Glavina del Rio T."/>
            <person name="Hammon N."/>
            <person name="Israni S."/>
            <person name="Dalin E."/>
            <person name="Tice H."/>
            <person name="Pitluck S."/>
            <person name="Thompson L.S."/>
            <person name="Brettin T."/>
            <person name="Bruce D."/>
            <person name="Han C."/>
            <person name="Tapia R."/>
            <person name="Gilna P."/>
            <person name="Schmutz J."/>
            <person name="Larimer F."/>
            <person name="Land M."/>
            <person name="Hauser L."/>
            <person name="Kyrpides N."/>
            <person name="Mikhailova N."/>
            <person name="Janssen P.H."/>
            <person name="Kuske C.R."/>
            <person name="Richardson P."/>
        </authorList>
    </citation>
    <scope>NUCLEOTIDE SEQUENCE</scope>
    <source>
        <strain evidence="9">Ellin6076</strain>
    </source>
</reference>
<accession>Q021F2</accession>
<evidence type="ECO:0000256" key="3">
    <source>
        <dbReference type="ARBA" id="ARBA00012662"/>
    </source>
</evidence>
<dbReference type="GO" id="GO:0004560">
    <property type="term" value="F:alpha-L-fucosidase activity"/>
    <property type="evidence" value="ECO:0007669"/>
    <property type="project" value="InterPro"/>
</dbReference>
<dbReference type="SUPFAM" id="SSF51445">
    <property type="entry name" value="(Trans)glycosidases"/>
    <property type="match status" value="1"/>
</dbReference>
<evidence type="ECO:0000256" key="5">
    <source>
        <dbReference type="ARBA" id="ARBA00022801"/>
    </source>
</evidence>
<dbReference type="InterPro" id="IPR000933">
    <property type="entry name" value="Glyco_hydro_29"/>
</dbReference>
<dbReference type="STRING" id="234267.Acid_3464"/>
<dbReference type="AlphaFoldDB" id="Q021F2"/>
<dbReference type="PRINTS" id="PR00741">
    <property type="entry name" value="GLHYDRLASE29"/>
</dbReference>
<dbReference type="eggNOG" id="COG3669">
    <property type="taxonomic scope" value="Bacteria"/>
</dbReference>
<evidence type="ECO:0000256" key="6">
    <source>
        <dbReference type="ARBA" id="ARBA00023295"/>
    </source>
</evidence>
<dbReference type="InterPro" id="IPR016286">
    <property type="entry name" value="FUC_metazoa-typ"/>
</dbReference>
<comment type="similarity">
    <text evidence="2">Belongs to the glycosyl hydrolase 29 family.</text>
</comment>
<evidence type="ECO:0000256" key="7">
    <source>
        <dbReference type="PIRSR" id="PIRSR001092-1"/>
    </source>
</evidence>
<organism evidence="9">
    <name type="scientific">Solibacter usitatus (strain Ellin6076)</name>
    <dbReference type="NCBI Taxonomy" id="234267"/>
    <lineage>
        <taxon>Bacteria</taxon>
        <taxon>Pseudomonadati</taxon>
        <taxon>Acidobacteriota</taxon>
        <taxon>Terriglobia</taxon>
        <taxon>Bryobacterales</taxon>
        <taxon>Solibacteraceae</taxon>
        <taxon>Candidatus Solibacter</taxon>
    </lineage>
</organism>
<feature type="domain" description="Glycoside hydrolase family 29 N-terminal" evidence="8">
    <location>
        <begin position="55"/>
        <end position="347"/>
    </location>
</feature>
<keyword evidence="4" id="KW-0732">Signal</keyword>
<dbReference type="InterPro" id="IPR057739">
    <property type="entry name" value="Glyco_hydro_29_N"/>
</dbReference>
<dbReference type="Pfam" id="PF01120">
    <property type="entry name" value="Alpha_L_fucos"/>
    <property type="match status" value="1"/>
</dbReference>
<dbReference type="GO" id="GO:0016139">
    <property type="term" value="P:glycoside catabolic process"/>
    <property type="evidence" value="ECO:0007669"/>
    <property type="project" value="TreeGrafter"/>
</dbReference>
<dbReference type="CAZy" id="GH29">
    <property type="family name" value="Glycoside Hydrolase Family 29"/>
</dbReference>
<evidence type="ECO:0000256" key="2">
    <source>
        <dbReference type="ARBA" id="ARBA00007951"/>
    </source>
</evidence>
<dbReference type="PANTHER" id="PTHR10030">
    <property type="entry name" value="ALPHA-L-FUCOSIDASE"/>
    <property type="match status" value="1"/>
</dbReference>
<evidence type="ECO:0000259" key="8">
    <source>
        <dbReference type="Pfam" id="PF01120"/>
    </source>
</evidence>
<sequence>MGREFIALPVAAAKRDMLSSDMNRRSFLQAASALPLMQVGRAQLATAPRFGDGRDWWFEKRFGMFIHWGLYAIHGLHEQEQWRYRVPRAEYETLAKQWNPVKYDPNTWLDLAAAAGMKYVCLTTKHHDGFCLWDTKQTTYNTMNTPYGKDVVKMLADACHRRGVPLCLYYSIADWHQPNYPNQGRSHELPPQAGDQPDFARYLDFLKAQVRELCTNYGELGGIWWDMNVPKHVDRSVNDMIRTLQPKAVINNRGFDDGDFGTPERDYETTGEELLTFAQRTEACQSVGSESWGYRRNEDYYTDRHLIRSIDKYLARDANYLLNVGPAPDGTIPARPSEILKRIGKWYGAVRESVEGTAPASNLTTNRSVMLTRRDNTIYVHLNKDPIREAVQLRPIAVMPRRATLLNTGRPAECVVEMAPSDHIEHKPFLRIRNLPVDEMADTVLVVKLEFDRLS</sequence>
<dbReference type="KEGG" id="sus:Acid_3464"/>
<comment type="function">
    <text evidence="1">Alpha-L-fucosidase is responsible for hydrolyzing the alpha-1,6-linked fucose joined to the reducing-end N-acetylglucosamine of the carbohydrate moieties of glycoproteins.</text>
</comment>
<dbReference type="PIRSF" id="PIRSF001092">
    <property type="entry name" value="Alpha-L-fucosidase"/>
    <property type="match status" value="1"/>
</dbReference>
<proteinExistence type="inferred from homology"/>
<name>Q021F2_SOLUE</name>
<dbReference type="EC" id="3.2.1.51" evidence="3"/>
<dbReference type="GO" id="GO:0006004">
    <property type="term" value="P:fucose metabolic process"/>
    <property type="evidence" value="ECO:0007669"/>
    <property type="project" value="InterPro"/>
</dbReference>
<keyword evidence="5 9" id="KW-0378">Hydrolase</keyword>
<gene>
    <name evidence="9" type="ordered locus">Acid_3464</name>
</gene>